<dbReference type="PANTHER" id="PTHR30292:SF0">
    <property type="entry name" value="5-OXOPROLINASE SUBUNIT A"/>
    <property type="match status" value="1"/>
</dbReference>
<gene>
    <name evidence="1" type="primary">pxpA</name>
    <name evidence="1" type="ORF">KY465_12160</name>
</gene>
<dbReference type="InterPro" id="IPR005501">
    <property type="entry name" value="LamB/YcsF/PxpA-like"/>
</dbReference>
<accession>A0ABS6WRJ7</accession>
<evidence type="ECO:0000313" key="2">
    <source>
        <dbReference type="Proteomes" id="UP001430804"/>
    </source>
</evidence>
<dbReference type="EMBL" id="JAHWQX010000003">
    <property type="protein sequence ID" value="MBW3098037.1"/>
    <property type="molecule type" value="Genomic_DNA"/>
</dbReference>
<dbReference type="NCBIfam" id="NF003814">
    <property type="entry name" value="PRK05406.1-3"/>
    <property type="match status" value="1"/>
</dbReference>
<keyword evidence="1" id="KW-0378">Hydrolase</keyword>
<dbReference type="EC" id="3.5.2.9" evidence="1"/>
<dbReference type="GO" id="GO:0017168">
    <property type="term" value="F:5-oxoprolinase (ATP-hydrolyzing) activity"/>
    <property type="evidence" value="ECO:0007669"/>
    <property type="project" value="UniProtKB-EC"/>
</dbReference>
<evidence type="ECO:0000313" key="1">
    <source>
        <dbReference type="EMBL" id="MBW3098037.1"/>
    </source>
</evidence>
<dbReference type="Proteomes" id="UP001430804">
    <property type="component" value="Unassembled WGS sequence"/>
</dbReference>
<sequence length="247" mass="26634">MAMATINCDMGEAFGIYRFGDDEACMPYVTHANIACGFHASDPNVMWNTVRAAKKHGLAIGSHPGLPDREGFGRREMKLTRQEVAALVLYQTGALKAFLDAENMPLSHIKAHGALFGMAQKQRDIAEGIADAALIFDVPVIAYSDCAMSEVFTERGVPFVCEFYADLDYDDEGRQIITKEHHSVGPDAVARKVTDAVTRGVVRSVSGKEVAVVADTICVHSDTPNAVEIARAVHEALAGLPAESDAR</sequence>
<dbReference type="Pfam" id="PF03746">
    <property type="entry name" value="LamB_YcsF"/>
    <property type="match status" value="1"/>
</dbReference>
<name>A0ABS6WRJ7_9HYPH</name>
<reference evidence="1" key="1">
    <citation type="submission" date="2021-07" db="EMBL/GenBank/DDBJ databases">
        <title>Pseudohoeflea marina sp. nov. a polyhydroxyalcanoate-producing bacterium.</title>
        <authorList>
            <person name="Zheng W."/>
            <person name="Yu S."/>
            <person name="Huang Y."/>
        </authorList>
    </citation>
    <scope>NUCLEOTIDE SEQUENCE</scope>
    <source>
        <strain evidence="1">DP4N28-3</strain>
    </source>
</reference>
<keyword evidence="2" id="KW-1185">Reference proteome</keyword>
<protein>
    <submittedName>
        <fullName evidence="1">5-oxoprolinase subunit PxpA</fullName>
        <ecNumber evidence="1">3.5.2.9</ecNumber>
    </submittedName>
</protein>
<proteinExistence type="predicted"/>
<dbReference type="PANTHER" id="PTHR30292">
    <property type="entry name" value="UNCHARACTERIZED PROTEIN YBGL-RELATED"/>
    <property type="match status" value="1"/>
</dbReference>
<organism evidence="1 2">
    <name type="scientific">Pseudohoeflea coraliihabitans</name>
    <dbReference type="NCBI Taxonomy" id="2860393"/>
    <lineage>
        <taxon>Bacteria</taxon>
        <taxon>Pseudomonadati</taxon>
        <taxon>Pseudomonadota</taxon>
        <taxon>Alphaproteobacteria</taxon>
        <taxon>Hyphomicrobiales</taxon>
        <taxon>Rhizobiaceae</taxon>
        <taxon>Pseudohoeflea</taxon>
    </lineage>
</organism>
<comment type="caution">
    <text evidence="1">The sequence shown here is derived from an EMBL/GenBank/DDBJ whole genome shotgun (WGS) entry which is preliminary data.</text>
</comment>